<dbReference type="EMBL" id="PKHE01000001">
    <property type="protein sequence ID" value="PKY90735.1"/>
    <property type="molecule type" value="Genomic_DNA"/>
</dbReference>
<dbReference type="Pfam" id="PF06207">
    <property type="entry name" value="DUF1002"/>
    <property type="match status" value="1"/>
</dbReference>
<accession>A0A2I1K5B4</accession>
<sequence length="942" mass="106011">MRKSYLLAAILLAGTNTMSPMVNLVNSTQHESVISRVQAKSIQPSASLGATLSENDIKRTLQLLTGQTIEQKNQYLIDGEIINHYLNDGSTRITPVYSSAVIEPREPGYGVQVQIVTPQTILNVNSQTYANAAITAGAEDVLIRIASLYPVTGEGALAGVYKMYEAAGQALNPQNVTTAQNEIKTVIQVKETKELTESQINEIQALLKTSLHQYLGEGNDTSQAALDQLIQQTIENWAKEHQLTLSQTVIQLLTTYAREYAQSEAAQNARTEKQIDANSSTKWTAEQAIDLFEGVFLYHTNQYAKIDPNQYDRKAWSVIDNHDQTITLSLQGVGKYEFTYRDHQVIITAYTDTQSPEKATAMYTIDKVSYLILHEKHFDLLDSKEGFDSFTEEIAFDYLQKAVVGSNNDLIQSWIEPVEDGSYLVELVYQTKDNQDDTTNYGLFSVQPDGLITEVNNYAHVMGHPYYNDDLHSNSILKHLAWTSEKQQALEQFMIRWQAEMGQEYIAATPNNPANMYGITFPEQLTEGLLAVNDQKVAATWNPNGELLPDTYNIVAAYYQVNGPEMAGHFYLMTIYNGQSVVLHSQQNQGLPDGLVHFTPTENIALANAFTDIANNRFTTTNVVGYRPTTPNEETSIEPISPSEIEQYPNTEDPAWDAVKDEQMKGYFGSYEVETGEQYIQATPASQQSMYGVDFPTGVIERLAVSDQQVPARWANFDEPLKADVYNIVAAYRQTPPENLEYFPHFYLLAIYNGEPVVLHSQQNQGAEDGLIHFEPTQTEYLRQQFEATYQATPPTDDDSNDSAQISWNNEKTEQLNTFMTEWQKDMNQEYLPASPENPANMYGVEFPAQITDDFLAVADQPVQSVWNPDGPLVQDTYNIVASYYQINGPSMQTHFYLMTIYNGEPIVLHSQQNQGMPDQKIHFEPTQNAALQEGFRNIYLQ</sequence>
<dbReference type="InterPro" id="IPR009343">
    <property type="entry name" value="DUF1002"/>
</dbReference>
<feature type="domain" description="DUF4767" evidence="2">
    <location>
        <begin position="655"/>
        <end position="787"/>
    </location>
</feature>
<feature type="signal peptide" evidence="1">
    <location>
        <begin position="1"/>
        <end position="18"/>
    </location>
</feature>
<protein>
    <recommendedName>
        <fullName evidence="2">DUF4767 domain-containing protein</fullName>
    </recommendedName>
</protein>
<organism evidence="3 4">
    <name type="scientific">Falseniella ignava</name>
    <dbReference type="NCBI Taxonomy" id="137730"/>
    <lineage>
        <taxon>Bacteria</taxon>
        <taxon>Bacillati</taxon>
        <taxon>Bacillota</taxon>
        <taxon>Bacilli</taxon>
        <taxon>Lactobacillales</taxon>
        <taxon>Aerococcaceae</taxon>
        <taxon>Falseniella</taxon>
    </lineage>
</organism>
<evidence type="ECO:0000313" key="4">
    <source>
        <dbReference type="Proteomes" id="UP000234384"/>
    </source>
</evidence>
<proteinExistence type="predicted"/>
<evidence type="ECO:0000313" key="3">
    <source>
        <dbReference type="EMBL" id="PKY90735.1"/>
    </source>
</evidence>
<gene>
    <name evidence="3" type="ORF">CYJ57_00745</name>
</gene>
<dbReference type="Proteomes" id="UP000234384">
    <property type="component" value="Unassembled WGS sequence"/>
</dbReference>
<feature type="domain" description="DUF4767" evidence="2">
    <location>
        <begin position="807"/>
        <end position="939"/>
    </location>
</feature>
<keyword evidence="1" id="KW-0732">Signal</keyword>
<dbReference type="AlphaFoldDB" id="A0A2I1K5B4"/>
<comment type="caution">
    <text evidence="3">The sequence shown here is derived from an EMBL/GenBank/DDBJ whole genome shotgun (WGS) entry which is preliminary data.</text>
</comment>
<name>A0A2I1K5B4_9LACT</name>
<dbReference type="RefSeq" id="WP_101953670.1">
    <property type="nucleotide sequence ID" value="NZ_PKHE01000001.1"/>
</dbReference>
<feature type="domain" description="DUF4767" evidence="2">
    <location>
        <begin position="481"/>
        <end position="614"/>
    </location>
</feature>
<dbReference type="OrthoDB" id="9810153at2"/>
<evidence type="ECO:0000256" key="1">
    <source>
        <dbReference type="SAM" id="SignalP"/>
    </source>
</evidence>
<dbReference type="InterPro" id="IPR031927">
    <property type="entry name" value="DUF4767"/>
</dbReference>
<feature type="chain" id="PRO_5039519480" description="DUF4767 domain-containing protein" evidence="1">
    <location>
        <begin position="19"/>
        <end position="942"/>
    </location>
</feature>
<evidence type="ECO:0000259" key="2">
    <source>
        <dbReference type="Pfam" id="PF15983"/>
    </source>
</evidence>
<dbReference type="Pfam" id="PF15983">
    <property type="entry name" value="DUF4767"/>
    <property type="match status" value="3"/>
</dbReference>
<reference evidence="3 4" key="1">
    <citation type="submission" date="2017-12" db="EMBL/GenBank/DDBJ databases">
        <title>Phylogenetic diversity of female urinary microbiome.</title>
        <authorList>
            <person name="Thomas-White K."/>
            <person name="Wolfe A.J."/>
        </authorList>
    </citation>
    <scope>NUCLEOTIDE SEQUENCE [LARGE SCALE GENOMIC DNA]</scope>
    <source>
        <strain evidence="3 4">UMB0898</strain>
    </source>
</reference>